<dbReference type="InterPro" id="IPR011006">
    <property type="entry name" value="CheY-like_superfamily"/>
</dbReference>
<dbReference type="InterPro" id="IPR000160">
    <property type="entry name" value="GGDEF_dom"/>
</dbReference>
<proteinExistence type="predicted"/>
<evidence type="ECO:0000313" key="6">
    <source>
        <dbReference type="Proteomes" id="UP000729733"/>
    </source>
</evidence>
<dbReference type="FunFam" id="3.20.20.450:FF:000001">
    <property type="entry name" value="Cyclic di-GMP phosphodiesterase yahA"/>
    <property type="match status" value="1"/>
</dbReference>
<dbReference type="InterPro" id="IPR052155">
    <property type="entry name" value="Biofilm_reg_signaling"/>
</dbReference>
<dbReference type="CDD" id="cd01949">
    <property type="entry name" value="GGDEF"/>
    <property type="match status" value="1"/>
</dbReference>
<evidence type="ECO:0000259" key="4">
    <source>
        <dbReference type="PROSITE" id="PS50887"/>
    </source>
</evidence>
<dbReference type="InterPro" id="IPR001789">
    <property type="entry name" value="Sig_transdc_resp-reg_receiver"/>
</dbReference>
<dbReference type="InterPro" id="IPR029787">
    <property type="entry name" value="Nucleotide_cyclase"/>
</dbReference>
<dbReference type="Pfam" id="PF00990">
    <property type="entry name" value="GGDEF"/>
    <property type="match status" value="1"/>
</dbReference>
<dbReference type="SMART" id="SM00267">
    <property type="entry name" value="GGDEF"/>
    <property type="match status" value="1"/>
</dbReference>
<dbReference type="PROSITE" id="PS50110">
    <property type="entry name" value="RESPONSE_REGULATORY"/>
    <property type="match status" value="1"/>
</dbReference>
<evidence type="ECO:0000259" key="2">
    <source>
        <dbReference type="PROSITE" id="PS50110"/>
    </source>
</evidence>
<dbReference type="InterPro" id="IPR001633">
    <property type="entry name" value="EAL_dom"/>
</dbReference>
<dbReference type="GO" id="GO:0000160">
    <property type="term" value="P:phosphorelay signal transduction system"/>
    <property type="evidence" value="ECO:0007669"/>
    <property type="project" value="InterPro"/>
</dbReference>
<gene>
    <name evidence="5" type="ORF">I4641_16860</name>
</gene>
<feature type="domain" description="EAL" evidence="3">
    <location>
        <begin position="352"/>
        <end position="608"/>
    </location>
</feature>
<dbReference type="SMART" id="SM00448">
    <property type="entry name" value="REC"/>
    <property type="match status" value="1"/>
</dbReference>
<feature type="domain" description="Response regulatory" evidence="2">
    <location>
        <begin position="11"/>
        <end position="127"/>
    </location>
</feature>
<dbReference type="Gene3D" id="3.20.20.450">
    <property type="entry name" value="EAL domain"/>
    <property type="match status" value="1"/>
</dbReference>
<feature type="modified residue" description="4-aspartylphosphate" evidence="1">
    <location>
        <position position="60"/>
    </location>
</feature>
<dbReference type="RefSeq" id="WP_229641746.1">
    <property type="nucleotide sequence ID" value="NZ_JADWDC010000049.1"/>
</dbReference>
<dbReference type="Proteomes" id="UP000729733">
    <property type="component" value="Unassembled WGS sequence"/>
</dbReference>
<dbReference type="PROSITE" id="PS50887">
    <property type="entry name" value="GGDEF"/>
    <property type="match status" value="1"/>
</dbReference>
<dbReference type="NCBIfam" id="TIGR00254">
    <property type="entry name" value="GGDEF"/>
    <property type="match status" value="1"/>
</dbReference>
<dbReference type="InterPro" id="IPR043128">
    <property type="entry name" value="Rev_trsase/Diguanyl_cyclase"/>
</dbReference>
<dbReference type="PROSITE" id="PS50883">
    <property type="entry name" value="EAL"/>
    <property type="match status" value="1"/>
</dbReference>
<dbReference type="SUPFAM" id="SSF141868">
    <property type="entry name" value="EAL domain-like"/>
    <property type="match status" value="1"/>
</dbReference>
<dbReference type="Gene3D" id="3.40.50.2300">
    <property type="match status" value="1"/>
</dbReference>
<dbReference type="CDD" id="cd19920">
    <property type="entry name" value="REC_PA4781-like"/>
    <property type="match status" value="1"/>
</dbReference>
<reference evidence="5" key="1">
    <citation type="journal article" date="2021" name="Antonie Van Leeuwenhoek">
        <title>Draft genome and description of Waterburya agarophytonicola gen. nov. sp. nov. (Pleurocapsales, Cyanobacteria): a seaweed symbiont.</title>
        <authorList>
            <person name="Bonthond G."/>
            <person name="Shalygin S."/>
            <person name="Bayer T."/>
            <person name="Weinberger F."/>
        </authorList>
    </citation>
    <scope>NUCLEOTIDE SEQUENCE</scope>
    <source>
        <strain evidence="5">KI4</strain>
    </source>
</reference>
<dbReference type="PANTHER" id="PTHR44757:SF2">
    <property type="entry name" value="BIOFILM ARCHITECTURE MAINTENANCE PROTEIN MBAA"/>
    <property type="match status" value="1"/>
</dbReference>
<dbReference type="Pfam" id="PF00563">
    <property type="entry name" value="EAL"/>
    <property type="match status" value="1"/>
</dbReference>
<evidence type="ECO:0000256" key="1">
    <source>
        <dbReference type="PROSITE-ProRule" id="PRU00169"/>
    </source>
</evidence>
<organism evidence="5 6">
    <name type="scientific">Waterburya agarophytonicola KI4</name>
    <dbReference type="NCBI Taxonomy" id="2874699"/>
    <lineage>
        <taxon>Bacteria</taxon>
        <taxon>Bacillati</taxon>
        <taxon>Cyanobacteriota</taxon>
        <taxon>Cyanophyceae</taxon>
        <taxon>Pleurocapsales</taxon>
        <taxon>Hyellaceae</taxon>
        <taxon>Waterburya</taxon>
        <taxon>Waterburya agarophytonicola</taxon>
    </lineage>
</organism>
<dbReference type="CDD" id="cd01948">
    <property type="entry name" value="EAL"/>
    <property type="match status" value="1"/>
</dbReference>
<sequence length="611" mass="69496">MNQPSQELSYKILIVDDVPDNLRFLSTTLSQHGYQVRCAINSAIALMGARNDLPHLILLDINMPDLNGYQVCQQLKADPITSSIPVIFLSAQDDIQGKIKAFTSGGVDFIGKPFQVEEVLVRVKNQLELQAANAKIQTFNQELEQRVKERTFQLESANHILQQEIVQRHRLEQKLRHDALHDSLTGLPNRNLFMEQLAKCLQNTVDCPERQFAVLFIDLDRFKIINDSLGHLAGDKLLISCAQKLQECVSKKNAIARLGGDEFTILLKDIDDVNDAVVVADKILQEFAIPFNLGNRNLMITVSIGIAIGNREYHQEIDLLRDADTALYRAKELGKARYEIFNQQMYLDAMSRLELENELRQAIFHQELVLYYQPIYSLSNLKLIGFEALVRWQHPERGIVSPDNFIPLAEETGLIVALGQWVMDQACQQLKIWQDKLPPATSLTMSINVAGEQLHDRNFLQIVDRIIDRTQVDSQYLKFEITESMLIEDTEQLIEVMHQIKNRQIQLSLDDFGTGYSSLSYLPQFPIDVLKIDRSFVNAMNVERQNLEIIKTIITLAQVLNMKIIAEGIETDVQATTLNSLNVEFGQGFLFSQPLTAEQAETIVIELTHKS</sequence>
<protein>
    <submittedName>
        <fullName evidence="5">EAL domain-containing protein</fullName>
    </submittedName>
</protein>
<evidence type="ECO:0000259" key="3">
    <source>
        <dbReference type="PROSITE" id="PS50883"/>
    </source>
</evidence>
<name>A0A964BT34_9CYAN</name>
<dbReference type="FunFam" id="3.30.70.270:FF:000001">
    <property type="entry name" value="Diguanylate cyclase domain protein"/>
    <property type="match status" value="1"/>
</dbReference>
<accession>A0A964BT34</accession>
<dbReference type="Gene3D" id="3.30.70.270">
    <property type="match status" value="1"/>
</dbReference>
<dbReference type="EMBL" id="JADWDC010000049">
    <property type="protein sequence ID" value="MCC0178644.1"/>
    <property type="molecule type" value="Genomic_DNA"/>
</dbReference>
<dbReference type="PANTHER" id="PTHR44757">
    <property type="entry name" value="DIGUANYLATE CYCLASE DGCP"/>
    <property type="match status" value="1"/>
</dbReference>
<dbReference type="SUPFAM" id="SSF55073">
    <property type="entry name" value="Nucleotide cyclase"/>
    <property type="match status" value="1"/>
</dbReference>
<dbReference type="InterPro" id="IPR035919">
    <property type="entry name" value="EAL_sf"/>
</dbReference>
<evidence type="ECO:0000313" key="5">
    <source>
        <dbReference type="EMBL" id="MCC0178644.1"/>
    </source>
</evidence>
<comment type="caution">
    <text evidence="5">The sequence shown here is derived from an EMBL/GenBank/DDBJ whole genome shotgun (WGS) entry which is preliminary data.</text>
</comment>
<feature type="domain" description="GGDEF" evidence="4">
    <location>
        <begin position="210"/>
        <end position="343"/>
    </location>
</feature>
<dbReference type="SMART" id="SM00052">
    <property type="entry name" value="EAL"/>
    <property type="match status" value="1"/>
</dbReference>
<dbReference type="SUPFAM" id="SSF52172">
    <property type="entry name" value="CheY-like"/>
    <property type="match status" value="1"/>
</dbReference>
<dbReference type="AlphaFoldDB" id="A0A964BT34"/>
<keyword evidence="1" id="KW-0597">Phosphoprotein</keyword>
<keyword evidence="6" id="KW-1185">Reference proteome</keyword>
<dbReference type="Pfam" id="PF00072">
    <property type="entry name" value="Response_reg"/>
    <property type="match status" value="1"/>
</dbReference>